<name>A0AAW2X9S5_9LAMI</name>
<comment type="caution">
    <text evidence="1">The sequence shown here is derived from an EMBL/GenBank/DDBJ whole genome shotgun (WGS) entry which is preliminary data.</text>
</comment>
<dbReference type="EMBL" id="JACGWN010000005">
    <property type="protein sequence ID" value="KAL0448935.1"/>
    <property type="molecule type" value="Genomic_DNA"/>
</dbReference>
<protein>
    <submittedName>
        <fullName evidence="1">Uncharacterized protein</fullName>
    </submittedName>
</protein>
<gene>
    <name evidence="1" type="ORF">Slati_1449900</name>
</gene>
<proteinExistence type="predicted"/>
<reference evidence="1" key="2">
    <citation type="journal article" date="2024" name="Plant">
        <title>Genomic evolution and insights into agronomic trait innovations of Sesamum species.</title>
        <authorList>
            <person name="Miao H."/>
            <person name="Wang L."/>
            <person name="Qu L."/>
            <person name="Liu H."/>
            <person name="Sun Y."/>
            <person name="Le M."/>
            <person name="Wang Q."/>
            <person name="Wei S."/>
            <person name="Zheng Y."/>
            <person name="Lin W."/>
            <person name="Duan Y."/>
            <person name="Cao H."/>
            <person name="Xiong S."/>
            <person name="Wang X."/>
            <person name="Wei L."/>
            <person name="Li C."/>
            <person name="Ma Q."/>
            <person name="Ju M."/>
            <person name="Zhao R."/>
            <person name="Li G."/>
            <person name="Mu C."/>
            <person name="Tian Q."/>
            <person name="Mei H."/>
            <person name="Zhang T."/>
            <person name="Gao T."/>
            <person name="Zhang H."/>
        </authorList>
    </citation>
    <scope>NUCLEOTIDE SEQUENCE</scope>
    <source>
        <strain evidence="1">KEN1</strain>
    </source>
</reference>
<sequence>METNIRGTYMFLSTSKEILDVVSQPYSKKPNHTKETCWKLHGKPPRTRKEGDRKEGHAKAHFADSETYEVQAQFESDIKDLSKEEIEHLRSIMNSLEGSGGSSCSLAQIGKSSIFHALSASFILPSSSWVVDLGDNDHITTSHHSFITYNPCPSNQKVKVAQGSLATVAGQELSFIY</sequence>
<accession>A0AAW2X9S5</accession>
<evidence type="ECO:0000313" key="1">
    <source>
        <dbReference type="EMBL" id="KAL0448935.1"/>
    </source>
</evidence>
<dbReference type="AlphaFoldDB" id="A0AAW2X9S5"/>
<organism evidence="1">
    <name type="scientific">Sesamum latifolium</name>
    <dbReference type="NCBI Taxonomy" id="2727402"/>
    <lineage>
        <taxon>Eukaryota</taxon>
        <taxon>Viridiplantae</taxon>
        <taxon>Streptophyta</taxon>
        <taxon>Embryophyta</taxon>
        <taxon>Tracheophyta</taxon>
        <taxon>Spermatophyta</taxon>
        <taxon>Magnoliopsida</taxon>
        <taxon>eudicotyledons</taxon>
        <taxon>Gunneridae</taxon>
        <taxon>Pentapetalae</taxon>
        <taxon>asterids</taxon>
        <taxon>lamiids</taxon>
        <taxon>Lamiales</taxon>
        <taxon>Pedaliaceae</taxon>
        <taxon>Sesamum</taxon>
    </lineage>
</organism>
<reference evidence="1" key="1">
    <citation type="submission" date="2020-06" db="EMBL/GenBank/DDBJ databases">
        <authorList>
            <person name="Li T."/>
            <person name="Hu X."/>
            <person name="Zhang T."/>
            <person name="Song X."/>
            <person name="Zhang H."/>
            <person name="Dai N."/>
            <person name="Sheng W."/>
            <person name="Hou X."/>
            <person name="Wei L."/>
        </authorList>
    </citation>
    <scope>NUCLEOTIDE SEQUENCE</scope>
    <source>
        <strain evidence="1">KEN1</strain>
        <tissue evidence="1">Leaf</tissue>
    </source>
</reference>